<dbReference type="Gene3D" id="3.80.10.10">
    <property type="entry name" value="Ribonuclease Inhibitor"/>
    <property type="match status" value="3"/>
</dbReference>
<dbReference type="SMART" id="SM00368">
    <property type="entry name" value="LRR_RI"/>
    <property type="match status" value="7"/>
</dbReference>
<dbReference type="EMBL" id="CBTN010000004">
    <property type="protein sequence ID" value="CDH49763.1"/>
    <property type="molecule type" value="Genomic_DNA"/>
</dbReference>
<dbReference type="PANTHER" id="PTHR24114:SF2">
    <property type="entry name" value="F-BOX DOMAIN-CONTAINING PROTEIN-RELATED"/>
    <property type="match status" value="1"/>
</dbReference>
<dbReference type="InterPro" id="IPR052394">
    <property type="entry name" value="LRR-containing"/>
</dbReference>
<dbReference type="Pfam" id="PF00560">
    <property type="entry name" value="LRR_1"/>
    <property type="match status" value="1"/>
</dbReference>
<organism evidence="2 3">
    <name type="scientific">Lichtheimia corymbifera JMRC:FSU:9682</name>
    <dbReference type="NCBI Taxonomy" id="1263082"/>
    <lineage>
        <taxon>Eukaryota</taxon>
        <taxon>Fungi</taxon>
        <taxon>Fungi incertae sedis</taxon>
        <taxon>Mucoromycota</taxon>
        <taxon>Mucoromycotina</taxon>
        <taxon>Mucoromycetes</taxon>
        <taxon>Mucorales</taxon>
        <taxon>Lichtheimiaceae</taxon>
        <taxon>Lichtheimia</taxon>
    </lineage>
</organism>
<dbReference type="Pfam" id="PF13516">
    <property type="entry name" value="LRR_6"/>
    <property type="match status" value="4"/>
</dbReference>
<dbReference type="Proteomes" id="UP000027586">
    <property type="component" value="Unassembled WGS sequence"/>
</dbReference>
<gene>
    <name evidence="2" type="ORF">LCOR_01497.1</name>
</gene>
<proteinExistence type="predicted"/>
<sequence length="441" mass="48313">MVWGGNDNAVQKWIKQLQDNDPSLKTLHILSMRRLSQSDFQSIFGALAHNTTLKELYCSGHALDIETMEQLSEALTLNDTLESLNIGTSSLGENKQLLSIFCEGLAVNEGLRHLDLENKGLDNDAIALLANSLIKNETLRSLNLARNNMTDEIIEKLNESIRGLERLSLADNAIGAQGARDLQLHQLQELDLSNNPLMEGASDLAAKLAENHHLTSLKLVNITTTTSTQDEPQEDDTATTPACSEHGNALIAQLTTAMKSNRTLTHLWVDQNGIESSAVELKDLCKGNLIELRMRDNKIDDQGAASLAEGIMQDNNNCTLEHLDLGSNAIGYEGFGALLNTSIRHLGLFNNSVNGFPESLPGLEESGVEALDIGCNNISITDLEGIVTVLSQQGVPRLRLLEMGGNAKEQDMEAWESAIAKLQEARAEIQVAWKRFMEQQQ</sequence>
<evidence type="ECO:0008006" key="4">
    <source>
        <dbReference type="Google" id="ProtNLM"/>
    </source>
</evidence>
<evidence type="ECO:0000313" key="2">
    <source>
        <dbReference type="EMBL" id="CDH49763.1"/>
    </source>
</evidence>
<dbReference type="STRING" id="1263082.A0A068RHU1"/>
<evidence type="ECO:0000313" key="3">
    <source>
        <dbReference type="Proteomes" id="UP000027586"/>
    </source>
</evidence>
<keyword evidence="3" id="KW-1185">Reference proteome</keyword>
<dbReference type="AlphaFoldDB" id="A0A068RHU1"/>
<dbReference type="VEuPathDB" id="FungiDB:LCOR_01497.1"/>
<evidence type="ECO:0000256" key="1">
    <source>
        <dbReference type="SAM" id="Coils"/>
    </source>
</evidence>
<accession>A0A068RHU1</accession>
<dbReference type="InterPro" id="IPR032675">
    <property type="entry name" value="LRR_dom_sf"/>
</dbReference>
<feature type="coiled-coil region" evidence="1">
    <location>
        <begin position="405"/>
        <end position="432"/>
    </location>
</feature>
<name>A0A068RHU1_9FUNG</name>
<dbReference type="SUPFAM" id="SSF52047">
    <property type="entry name" value="RNI-like"/>
    <property type="match status" value="1"/>
</dbReference>
<dbReference type="InterPro" id="IPR001611">
    <property type="entry name" value="Leu-rich_rpt"/>
</dbReference>
<dbReference type="OrthoDB" id="333024at2759"/>
<keyword evidence="1" id="KW-0175">Coiled coil</keyword>
<comment type="caution">
    <text evidence="2">The sequence shown here is derived from an EMBL/GenBank/DDBJ whole genome shotgun (WGS) entry which is preliminary data.</text>
</comment>
<dbReference type="PANTHER" id="PTHR24114">
    <property type="entry name" value="LEUCINE RICH REPEAT FAMILY PROTEIN"/>
    <property type="match status" value="1"/>
</dbReference>
<protein>
    <recommendedName>
        <fullName evidence="4">RNI-like protein</fullName>
    </recommendedName>
</protein>
<reference evidence="2" key="1">
    <citation type="submission" date="2013-08" db="EMBL/GenBank/DDBJ databases">
        <title>Gene expansion shapes genome architecture in the human pathogen Lichtheimia corymbifera: an evolutionary genomics analysis in the ancient terrestrial Mucorales (Mucoromycotina).</title>
        <authorList>
            <person name="Schwartze V.U."/>
            <person name="Winter S."/>
            <person name="Shelest E."/>
            <person name="Marcet-Houben M."/>
            <person name="Horn F."/>
            <person name="Wehner S."/>
            <person name="Hoffmann K."/>
            <person name="Riege K."/>
            <person name="Sammeth M."/>
            <person name="Nowrousian M."/>
            <person name="Valiante V."/>
            <person name="Linde J."/>
            <person name="Jacobsen I.D."/>
            <person name="Marz M."/>
            <person name="Brakhage A.A."/>
            <person name="Gabaldon T."/>
            <person name="Bocker S."/>
            <person name="Voigt K."/>
        </authorList>
    </citation>
    <scope>NUCLEOTIDE SEQUENCE [LARGE SCALE GENOMIC DNA]</scope>
    <source>
        <strain evidence="2">FSU 9682</strain>
    </source>
</reference>